<dbReference type="InterPro" id="IPR002347">
    <property type="entry name" value="SDR_fam"/>
</dbReference>
<dbReference type="PANTHER" id="PTHR43899:SF13">
    <property type="entry name" value="RH59310P"/>
    <property type="match status" value="1"/>
</dbReference>
<sequence>MTASSRIADNPHHRRLRERYGSWAVVTGASDGMGRDVAALLAAAGLNLLLVARRAALLAEQAEHLRAACGVDVRTLSIDLGRPEDVARLIAHSAELDVGLLVAAAGFGTSGRLIDADIGREAELLAVNCGAVLRLSHAFGRYFAARGRGGLVLFGSLVGRQGVPFAAHYAASKAYIQSLAEGLRFELAPHGVDVLSVAPGPVSSGFAARAALRMGRATSSEMAARDIVAAFGRRGTVVPGGLGRLLTRSLRPLPRGIRVRIMAGIMKGMVDPHERHRTGEARPA</sequence>
<dbReference type="Proteomes" id="UP000297535">
    <property type="component" value="Unassembled WGS sequence"/>
</dbReference>
<name>A0A4Z0NRL0_9HYPH</name>
<dbReference type="PANTHER" id="PTHR43899">
    <property type="entry name" value="RH59310P"/>
    <property type="match status" value="1"/>
</dbReference>
<dbReference type="PIRSF" id="PIRSF000126">
    <property type="entry name" value="11-beta-HSD1"/>
    <property type="match status" value="1"/>
</dbReference>
<comment type="subcellular location">
    <subcellularLocation>
        <location evidence="1">Endoplasmic reticulum</location>
    </subcellularLocation>
</comment>
<comment type="similarity">
    <text evidence="2">Belongs to the short-chain dehydrogenases/reductases (SDR) family.</text>
</comment>
<dbReference type="InterPro" id="IPR036291">
    <property type="entry name" value="NAD(P)-bd_dom_sf"/>
</dbReference>
<dbReference type="Gene3D" id="3.40.50.720">
    <property type="entry name" value="NAD(P)-binding Rossmann-like Domain"/>
    <property type="match status" value="1"/>
</dbReference>
<dbReference type="InterPro" id="IPR020904">
    <property type="entry name" value="Sc_DH/Rdtase_CS"/>
</dbReference>
<gene>
    <name evidence="4" type="ORF">EU555_14180</name>
</gene>
<proteinExistence type="inferred from homology"/>
<keyword evidence="5" id="KW-1185">Reference proteome</keyword>
<dbReference type="EMBL" id="SRLB01000009">
    <property type="protein sequence ID" value="TGD99048.1"/>
    <property type="molecule type" value="Genomic_DNA"/>
</dbReference>
<dbReference type="GO" id="GO:0016491">
    <property type="term" value="F:oxidoreductase activity"/>
    <property type="evidence" value="ECO:0007669"/>
    <property type="project" value="UniProtKB-KW"/>
</dbReference>
<reference evidence="4 5" key="1">
    <citation type="submission" date="2019-04" db="EMBL/GenBank/DDBJ databases">
        <authorList>
            <person name="Feng G."/>
            <person name="Zhu H."/>
        </authorList>
    </citation>
    <scope>NUCLEOTIDE SEQUENCE [LARGE SCALE GENOMIC DNA]</scope>
    <source>
        <strain evidence="4 5">6HR-1</strain>
    </source>
</reference>
<accession>A0A4Z0NRL0</accession>
<dbReference type="PROSITE" id="PS00061">
    <property type="entry name" value="ADH_SHORT"/>
    <property type="match status" value="1"/>
</dbReference>
<keyword evidence="3" id="KW-0560">Oxidoreductase</keyword>
<dbReference type="InterPro" id="IPR051019">
    <property type="entry name" value="VLCFA-Steroid_DH"/>
</dbReference>
<dbReference type="PRINTS" id="PR00081">
    <property type="entry name" value="GDHRDH"/>
</dbReference>
<evidence type="ECO:0000256" key="1">
    <source>
        <dbReference type="ARBA" id="ARBA00004240"/>
    </source>
</evidence>
<comment type="caution">
    <text evidence="4">The sequence shown here is derived from an EMBL/GenBank/DDBJ whole genome shotgun (WGS) entry which is preliminary data.</text>
</comment>
<evidence type="ECO:0000313" key="5">
    <source>
        <dbReference type="Proteomes" id="UP000297535"/>
    </source>
</evidence>
<evidence type="ECO:0000256" key="3">
    <source>
        <dbReference type="ARBA" id="ARBA00023002"/>
    </source>
</evidence>
<dbReference type="OrthoDB" id="9808814at2"/>
<evidence type="ECO:0000256" key="2">
    <source>
        <dbReference type="ARBA" id="ARBA00006484"/>
    </source>
</evidence>
<dbReference type="Pfam" id="PF00106">
    <property type="entry name" value="adh_short"/>
    <property type="match status" value="1"/>
</dbReference>
<organism evidence="4 5">
    <name type="scientific">Methylobacterium nonmethylotrophicum</name>
    <dbReference type="NCBI Taxonomy" id="1141884"/>
    <lineage>
        <taxon>Bacteria</taxon>
        <taxon>Pseudomonadati</taxon>
        <taxon>Pseudomonadota</taxon>
        <taxon>Alphaproteobacteria</taxon>
        <taxon>Hyphomicrobiales</taxon>
        <taxon>Methylobacteriaceae</taxon>
        <taxon>Methylobacterium</taxon>
    </lineage>
</organism>
<evidence type="ECO:0000313" key="4">
    <source>
        <dbReference type="EMBL" id="TGD99048.1"/>
    </source>
</evidence>
<dbReference type="RefSeq" id="WP_135415286.1">
    <property type="nucleotide sequence ID" value="NZ_SRLB01000009.1"/>
</dbReference>
<dbReference type="AlphaFoldDB" id="A0A4Z0NRL0"/>
<protein>
    <submittedName>
        <fullName evidence="4">SDR family NAD(P)-dependent oxidoreductase</fullName>
    </submittedName>
</protein>
<dbReference type="SUPFAM" id="SSF51735">
    <property type="entry name" value="NAD(P)-binding Rossmann-fold domains"/>
    <property type="match status" value="1"/>
</dbReference>